<dbReference type="InterPro" id="IPR052579">
    <property type="entry name" value="Zinc_finger_SWIM"/>
</dbReference>
<evidence type="ECO:0000313" key="3">
    <source>
        <dbReference type="Proteomes" id="UP000437068"/>
    </source>
</evidence>
<evidence type="ECO:0000259" key="1">
    <source>
        <dbReference type="Pfam" id="PF21056"/>
    </source>
</evidence>
<organism evidence="2 3">
    <name type="scientific">Phytophthora fragariae</name>
    <dbReference type="NCBI Taxonomy" id="53985"/>
    <lineage>
        <taxon>Eukaryota</taxon>
        <taxon>Sar</taxon>
        <taxon>Stramenopiles</taxon>
        <taxon>Oomycota</taxon>
        <taxon>Peronosporomycetes</taxon>
        <taxon>Peronosporales</taxon>
        <taxon>Peronosporaceae</taxon>
        <taxon>Phytophthora</taxon>
    </lineage>
</organism>
<gene>
    <name evidence="2" type="ORF">PF001_g27294</name>
</gene>
<sequence length="97" mass="10892">MIHGAKKTFRGGRSDAERAIAVLDEFIERAPGNTAEFIVDSESNVVRVVTFQTARQKRLFAAFPEVVLVDSTHDTNVNRYKLFSFAVHDVFGRVSFS</sequence>
<name>A0A6A4BIQ1_9STRA</name>
<dbReference type="AlphaFoldDB" id="A0A6A4BIQ1"/>
<reference evidence="2 3" key="1">
    <citation type="submission" date="2018-08" db="EMBL/GenBank/DDBJ databases">
        <title>Genomic investigation of the strawberry pathogen Phytophthora fragariae indicates pathogenicity is determined by transcriptional variation in three key races.</title>
        <authorList>
            <person name="Adams T.M."/>
            <person name="Armitage A.D."/>
            <person name="Sobczyk M.K."/>
            <person name="Bates H.J."/>
            <person name="Dunwell J.M."/>
            <person name="Nellist C.F."/>
            <person name="Harrison R.J."/>
        </authorList>
    </citation>
    <scope>NUCLEOTIDE SEQUENCE [LARGE SCALE GENOMIC DNA]</scope>
    <source>
        <strain evidence="2 3">A4</strain>
    </source>
</reference>
<dbReference type="EMBL" id="QXGE01003666">
    <property type="protein sequence ID" value="KAE9273913.1"/>
    <property type="molecule type" value="Genomic_DNA"/>
</dbReference>
<dbReference type="PANTHER" id="PTHR31569">
    <property type="entry name" value="SWIM-TYPE DOMAIN-CONTAINING PROTEIN"/>
    <property type="match status" value="1"/>
</dbReference>
<proteinExistence type="predicted"/>
<accession>A0A6A4BIQ1</accession>
<evidence type="ECO:0000313" key="2">
    <source>
        <dbReference type="EMBL" id="KAE9273913.1"/>
    </source>
</evidence>
<dbReference type="Pfam" id="PF21056">
    <property type="entry name" value="ZSWIM1-3_RNaseH-like"/>
    <property type="match status" value="1"/>
</dbReference>
<dbReference type="Proteomes" id="UP000437068">
    <property type="component" value="Unassembled WGS sequence"/>
</dbReference>
<dbReference type="InterPro" id="IPR048324">
    <property type="entry name" value="ZSWIM1-3_RNaseH-like"/>
</dbReference>
<protein>
    <recommendedName>
        <fullName evidence="1">ZSWIM1/3 RNaseH-like domain-containing protein</fullName>
    </recommendedName>
</protein>
<comment type="caution">
    <text evidence="2">The sequence shown here is derived from an EMBL/GenBank/DDBJ whole genome shotgun (WGS) entry which is preliminary data.</text>
</comment>
<dbReference type="PANTHER" id="PTHR31569:SF4">
    <property type="entry name" value="SWIM-TYPE DOMAIN-CONTAINING PROTEIN"/>
    <property type="match status" value="1"/>
</dbReference>
<feature type="domain" description="ZSWIM1/3 RNaseH-like" evidence="1">
    <location>
        <begin position="25"/>
        <end position="94"/>
    </location>
</feature>